<dbReference type="SUPFAM" id="SSF56935">
    <property type="entry name" value="Porins"/>
    <property type="match status" value="1"/>
</dbReference>
<organism evidence="1 2">
    <name type="scientific">Lysobacter spongiicola DSM 21749</name>
    <dbReference type="NCBI Taxonomy" id="1122188"/>
    <lineage>
        <taxon>Bacteria</taxon>
        <taxon>Pseudomonadati</taxon>
        <taxon>Pseudomonadota</taxon>
        <taxon>Gammaproteobacteria</taxon>
        <taxon>Lysobacterales</taxon>
        <taxon>Lysobacteraceae</taxon>
        <taxon>Novilysobacter</taxon>
    </lineage>
</organism>
<reference evidence="1 2" key="1">
    <citation type="submission" date="2017-02" db="EMBL/GenBank/DDBJ databases">
        <authorList>
            <person name="Peterson S.W."/>
        </authorList>
    </citation>
    <scope>NUCLEOTIDE SEQUENCE [LARGE SCALE GENOMIC DNA]</scope>
    <source>
        <strain evidence="1 2">DSM 21749</strain>
    </source>
</reference>
<keyword evidence="2" id="KW-1185">Reference proteome</keyword>
<evidence type="ECO:0000313" key="2">
    <source>
        <dbReference type="Proteomes" id="UP000190061"/>
    </source>
</evidence>
<name>A0A1T4N328_9GAMM</name>
<sequence>MVAADAALKIRGEVPTTGASLHRIARTGPAGDAVPPILETFVKNSLSVAIAATLILAAASAQAEVRVSGFGQVVAGATTGEGERFPQSAYTDEVSFKEESLFAVQVDSTLNDRVSVTGQVLARGHEDFDAELAWAYANVTLGKGWSMKAGRQRTPFYRYSDFLDVGYAYPWIRTPVSMYNQPWSNNDGISFTHTGYFGDWYSQLQLVYGHFEGDARFDGYNYDAKLENIVGFAWDGEYNEWLSLRAAYLQGDLSVAGTSMDDLAAALQAYGQPGLAAELDYNEDKGSFANVGFKVDRANWLVVGEYAITRMDDTAMAGNDRADWYLSAGRRFGNVMPHLTWGRRDADVRTDLLAALPPEHPLYGPVASAAASEQLDESFVGLGVRWDFATNVAFKADWTRYDSRIAEHGDADMVSTGLVFTF</sequence>
<dbReference type="Proteomes" id="UP000190061">
    <property type="component" value="Unassembled WGS sequence"/>
</dbReference>
<evidence type="ECO:0008006" key="3">
    <source>
        <dbReference type="Google" id="ProtNLM"/>
    </source>
</evidence>
<protein>
    <recommendedName>
        <fullName evidence="3">Porin</fullName>
    </recommendedName>
</protein>
<gene>
    <name evidence="1" type="ORF">SAMN02745674_00702</name>
</gene>
<dbReference type="InterPro" id="IPR023614">
    <property type="entry name" value="Porin_dom_sf"/>
</dbReference>
<dbReference type="AlphaFoldDB" id="A0A1T4N328"/>
<dbReference type="STRING" id="1122188.SAMN02745674_00702"/>
<dbReference type="EMBL" id="FUXP01000001">
    <property type="protein sequence ID" value="SJZ73516.1"/>
    <property type="molecule type" value="Genomic_DNA"/>
</dbReference>
<dbReference type="Gene3D" id="2.40.160.10">
    <property type="entry name" value="Porin"/>
    <property type="match status" value="1"/>
</dbReference>
<evidence type="ECO:0000313" key="1">
    <source>
        <dbReference type="EMBL" id="SJZ73516.1"/>
    </source>
</evidence>
<accession>A0A1T4N328</accession>
<proteinExistence type="predicted"/>